<evidence type="ECO:0000313" key="3">
    <source>
        <dbReference type="Proteomes" id="UP001642540"/>
    </source>
</evidence>
<reference evidence="2 3" key="1">
    <citation type="submission" date="2024-08" db="EMBL/GenBank/DDBJ databases">
        <authorList>
            <person name="Cucini C."/>
            <person name="Frati F."/>
        </authorList>
    </citation>
    <scope>NUCLEOTIDE SEQUENCE [LARGE SCALE GENOMIC DNA]</scope>
</reference>
<name>A0ABP1PTR0_9HEXA</name>
<comment type="caution">
    <text evidence="2">The sequence shown here is derived from an EMBL/GenBank/DDBJ whole genome shotgun (WGS) entry which is preliminary data.</text>
</comment>
<gene>
    <name evidence="2" type="ORF">ODALV1_LOCUS3724</name>
</gene>
<evidence type="ECO:0000313" key="2">
    <source>
        <dbReference type="EMBL" id="CAL8077176.1"/>
    </source>
</evidence>
<sequence length="275" mass="31563">MNAPSCNKRARKNDVQPFSPQANRRKSARQILVRPKSNYFPRNDLRSRSRLRKTTVAQRPIKIPQPRILVAEVEEILKSRRNNDPPVTTRAIAAPTKDSNPKISKTKPVLLRKIIVNEQLKLNKRRLQLGNRVLFADVEHILSIRRVNNEAVILVAAVDMILKKRKVCYVPKAASDIPTNDVNAEQSKNMLAAIGNLPCTQAVPRRQVELVKTSEYWFIQGYAESIPWKRLRHESFVYSILTNIFRADGPDGDFLSDFLFRFPEFPNRMTLQEGA</sequence>
<protein>
    <submittedName>
        <fullName evidence="2">Uncharacterized protein</fullName>
    </submittedName>
</protein>
<proteinExistence type="predicted"/>
<dbReference type="EMBL" id="CAXLJM020000012">
    <property type="protein sequence ID" value="CAL8077176.1"/>
    <property type="molecule type" value="Genomic_DNA"/>
</dbReference>
<keyword evidence="3" id="KW-1185">Reference proteome</keyword>
<evidence type="ECO:0000256" key="1">
    <source>
        <dbReference type="SAM" id="MobiDB-lite"/>
    </source>
</evidence>
<organism evidence="2 3">
    <name type="scientific">Orchesella dallaii</name>
    <dbReference type="NCBI Taxonomy" id="48710"/>
    <lineage>
        <taxon>Eukaryota</taxon>
        <taxon>Metazoa</taxon>
        <taxon>Ecdysozoa</taxon>
        <taxon>Arthropoda</taxon>
        <taxon>Hexapoda</taxon>
        <taxon>Collembola</taxon>
        <taxon>Entomobryomorpha</taxon>
        <taxon>Entomobryoidea</taxon>
        <taxon>Orchesellidae</taxon>
        <taxon>Orchesellinae</taxon>
        <taxon>Orchesella</taxon>
    </lineage>
</organism>
<feature type="region of interest" description="Disordered" evidence="1">
    <location>
        <begin position="1"/>
        <end position="28"/>
    </location>
</feature>
<dbReference type="Proteomes" id="UP001642540">
    <property type="component" value="Unassembled WGS sequence"/>
</dbReference>
<accession>A0ABP1PTR0</accession>